<sequence length="289" mass="31046">MVVNVYVSAVTPDNISRGQLLAWVNDSIQSSLTKIEEMSTGAAYCQMTDLLFPKGIQLKKVKWNSRSEVDWINNWKLLQTAWKALGIDKPVPVEKLLKAKFQENFEFLQWFKKFFDANYDGHEYDAVAARGGEAFPAGGKGPAPRPNPVPAARPAAPRPAAAARPAAATTTKAAAAAGRPAAAAASTAVAAANGEALKEAAEKVAYLTEALASAERERDYYYAKLHKVELFCLDKESEVAECAEALKIIYEGTGDGEATEENGHDENGAVDDTTFAPAAVAADDDDETF</sequence>
<protein>
    <submittedName>
        <fullName evidence="10">Actin binding protein</fullName>
    </submittedName>
</protein>
<dbReference type="InterPro" id="IPR001715">
    <property type="entry name" value="CH_dom"/>
</dbReference>
<organism evidence="10 11">
    <name type="scientific">Pristionchus pacificus</name>
    <name type="common">Parasitic nematode worm</name>
    <dbReference type="NCBI Taxonomy" id="54126"/>
    <lineage>
        <taxon>Eukaryota</taxon>
        <taxon>Metazoa</taxon>
        <taxon>Ecdysozoa</taxon>
        <taxon>Nematoda</taxon>
        <taxon>Chromadorea</taxon>
        <taxon>Rhabditida</taxon>
        <taxon>Rhabditina</taxon>
        <taxon>Diplogasteromorpha</taxon>
        <taxon>Diplogasteroidea</taxon>
        <taxon>Neodiplogasteridae</taxon>
        <taxon>Pristionchus</taxon>
    </lineage>
</organism>
<reference evidence="10" key="2">
    <citation type="submission" date="2022-06" db="UniProtKB">
        <authorList>
            <consortium name="EnsemblMetazoa"/>
        </authorList>
    </citation>
    <scope>IDENTIFICATION</scope>
    <source>
        <strain evidence="10">PS312</strain>
    </source>
</reference>
<dbReference type="GO" id="GO:0031110">
    <property type="term" value="P:regulation of microtubule polymerization or depolymerization"/>
    <property type="evidence" value="ECO:0000318"/>
    <property type="project" value="GO_Central"/>
</dbReference>
<dbReference type="PROSITE" id="PS51230">
    <property type="entry name" value="EB1_C"/>
    <property type="match status" value="1"/>
</dbReference>
<keyword evidence="7" id="KW-0206">Cytoskeleton</keyword>
<dbReference type="FunFam" id="1.10.418.10:FF:000072">
    <property type="entry name" value="microtubule-associated protein RP/EB family member 2 isoform X2"/>
    <property type="match status" value="1"/>
</dbReference>
<evidence type="ECO:0000256" key="5">
    <source>
        <dbReference type="ARBA" id="ARBA00022701"/>
    </source>
</evidence>
<evidence type="ECO:0000256" key="2">
    <source>
        <dbReference type="ARBA" id="ARBA00010729"/>
    </source>
</evidence>
<evidence type="ECO:0000313" key="10">
    <source>
        <dbReference type="EnsemblMetazoa" id="PPA05178.1"/>
    </source>
</evidence>
<dbReference type="InterPro" id="IPR027328">
    <property type="entry name" value="MAPRE"/>
</dbReference>
<evidence type="ECO:0000256" key="3">
    <source>
        <dbReference type="ARBA" id="ARBA00022490"/>
    </source>
</evidence>
<dbReference type="GO" id="GO:0051301">
    <property type="term" value="P:cell division"/>
    <property type="evidence" value="ECO:0007669"/>
    <property type="project" value="UniProtKB-KW"/>
</dbReference>
<dbReference type="GO" id="GO:0005938">
    <property type="term" value="C:cell cortex"/>
    <property type="evidence" value="ECO:0007669"/>
    <property type="project" value="EnsemblMetazoa"/>
</dbReference>
<evidence type="ECO:0000313" key="11">
    <source>
        <dbReference type="Proteomes" id="UP000005239"/>
    </source>
</evidence>
<evidence type="ECO:0000256" key="6">
    <source>
        <dbReference type="ARBA" id="ARBA00022776"/>
    </source>
</evidence>
<dbReference type="InterPro" id="IPR036133">
    <property type="entry name" value="EB1_C_sf"/>
</dbReference>
<evidence type="ECO:0000256" key="1">
    <source>
        <dbReference type="ARBA" id="ARBA00004245"/>
    </source>
</evidence>
<dbReference type="Proteomes" id="UP000005239">
    <property type="component" value="Unassembled WGS sequence"/>
</dbReference>
<dbReference type="AlphaFoldDB" id="A0A454XLM1"/>
<dbReference type="OrthoDB" id="2119228at2759"/>
<keyword evidence="4" id="KW-0132">Cell division</keyword>
<dbReference type="GO" id="GO:0005813">
    <property type="term" value="C:centrosome"/>
    <property type="evidence" value="ECO:0007669"/>
    <property type="project" value="EnsemblMetazoa"/>
</dbReference>
<dbReference type="SUPFAM" id="SSF47576">
    <property type="entry name" value="Calponin-homology domain, CH-domain"/>
    <property type="match status" value="1"/>
</dbReference>
<proteinExistence type="inferred from homology"/>
<dbReference type="PROSITE" id="PS50021">
    <property type="entry name" value="CH"/>
    <property type="match status" value="1"/>
</dbReference>
<dbReference type="GO" id="GO:0035371">
    <property type="term" value="C:microtubule plus-end"/>
    <property type="evidence" value="ECO:0000318"/>
    <property type="project" value="GO_Central"/>
</dbReference>
<dbReference type="GO" id="GO:0051225">
    <property type="term" value="P:spindle assembly"/>
    <property type="evidence" value="ECO:0000318"/>
    <property type="project" value="GO_Central"/>
</dbReference>
<name>A0A454XLM1_PRIPA</name>
<comment type="similarity">
    <text evidence="2">Belongs to the MAPRE family.</text>
</comment>
<feature type="compositionally biased region" description="Low complexity" evidence="9">
    <location>
        <begin position="270"/>
        <end position="281"/>
    </location>
</feature>
<accession>A0A8R1U4W4</accession>
<dbReference type="InterPro" id="IPR036872">
    <property type="entry name" value="CH_dom_sf"/>
</dbReference>
<dbReference type="Pfam" id="PF00307">
    <property type="entry name" value="CH"/>
    <property type="match status" value="1"/>
</dbReference>
<dbReference type="Gene3D" id="1.20.5.1430">
    <property type="match status" value="1"/>
</dbReference>
<dbReference type="GO" id="GO:0051010">
    <property type="term" value="F:microtubule plus-end binding"/>
    <property type="evidence" value="ECO:0000318"/>
    <property type="project" value="GO_Central"/>
</dbReference>
<evidence type="ECO:0000256" key="4">
    <source>
        <dbReference type="ARBA" id="ARBA00022618"/>
    </source>
</evidence>
<dbReference type="GO" id="GO:0000776">
    <property type="term" value="C:kinetochore"/>
    <property type="evidence" value="ECO:0007669"/>
    <property type="project" value="EnsemblMetazoa"/>
</dbReference>
<dbReference type="GO" id="GO:0035372">
    <property type="term" value="P:protein localization to microtubule"/>
    <property type="evidence" value="ECO:0000318"/>
    <property type="project" value="GO_Central"/>
</dbReference>
<dbReference type="GO" id="GO:0005881">
    <property type="term" value="C:cytoplasmic microtubule"/>
    <property type="evidence" value="ECO:0000318"/>
    <property type="project" value="GO_Central"/>
</dbReference>
<keyword evidence="11" id="KW-1185">Reference proteome</keyword>
<keyword evidence="3" id="KW-0963">Cytoplasm</keyword>
<dbReference type="GO" id="GO:0005815">
    <property type="term" value="C:microtubule organizing center"/>
    <property type="evidence" value="ECO:0000318"/>
    <property type="project" value="GO_Central"/>
</dbReference>
<accession>A0A454XLM1</accession>
<feature type="region of interest" description="Disordered" evidence="9">
    <location>
        <begin position="254"/>
        <end position="289"/>
    </location>
</feature>
<gene>
    <name evidence="10" type="primary">WBGene00094732</name>
</gene>
<dbReference type="GO" id="GO:0051233">
    <property type="term" value="C:spindle midzone"/>
    <property type="evidence" value="ECO:0000318"/>
    <property type="project" value="GO_Central"/>
</dbReference>
<keyword evidence="6" id="KW-0498">Mitosis</keyword>
<dbReference type="Gene3D" id="1.10.418.10">
    <property type="entry name" value="Calponin-like domain"/>
    <property type="match status" value="1"/>
</dbReference>
<keyword evidence="5" id="KW-0493">Microtubule</keyword>
<evidence type="ECO:0000256" key="9">
    <source>
        <dbReference type="SAM" id="MobiDB-lite"/>
    </source>
</evidence>
<evidence type="ECO:0000256" key="7">
    <source>
        <dbReference type="ARBA" id="ARBA00023212"/>
    </source>
</evidence>
<dbReference type="InterPro" id="IPR004953">
    <property type="entry name" value="EB1_C"/>
</dbReference>
<dbReference type="OMA" id="MAVNVYF"/>
<dbReference type="EnsemblMetazoa" id="PPA05178.1">
    <property type="protein sequence ID" value="PPA05178.1"/>
    <property type="gene ID" value="WBGene00094732"/>
</dbReference>
<comment type="subcellular location">
    <subcellularLocation>
        <location evidence="1">Cytoplasm</location>
        <location evidence="1">Cytoskeleton</location>
    </subcellularLocation>
</comment>
<dbReference type="PANTHER" id="PTHR10623">
    <property type="entry name" value="MICROTUBULE-ASSOCIATED PROTEIN RP/EB FAMILY MEMBER"/>
    <property type="match status" value="1"/>
</dbReference>
<feature type="compositionally biased region" description="Low complexity" evidence="9">
    <location>
        <begin position="152"/>
        <end position="172"/>
    </location>
</feature>
<dbReference type="Pfam" id="PF03271">
    <property type="entry name" value="EB1"/>
    <property type="match status" value="1"/>
</dbReference>
<evidence type="ECO:0000256" key="8">
    <source>
        <dbReference type="ARBA" id="ARBA00023306"/>
    </source>
</evidence>
<reference evidence="11" key="1">
    <citation type="journal article" date="2008" name="Nat. Genet.">
        <title>The Pristionchus pacificus genome provides a unique perspective on nematode lifestyle and parasitism.</title>
        <authorList>
            <person name="Dieterich C."/>
            <person name="Clifton S.W."/>
            <person name="Schuster L.N."/>
            <person name="Chinwalla A."/>
            <person name="Delehaunty K."/>
            <person name="Dinkelacker I."/>
            <person name="Fulton L."/>
            <person name="Fulton R."/>
            <person name="Godfrey J."/>
            <person name="Minx P."/>
            <person name="Mitreva M."/>
            <person name="Roeseler W."/>
            <person name="Tian H."/>
            <person name="Witte H."/>
            <person name="Yang S.P."/>
            <person name="Wilson R.K."/>
            <person name="Sommer R.J."/>
        </authorList>
    </citation>
    <scope>NUCLEOTIDE SEQUENCE [LARGE SCALE GENOMIC DNA]</scope>
    <source>
        <strain evidence="11">PS312</strain>
    </source>
</reference>
<dbReference type="SUPFAM" id="SSF140612">
    <property type="entry name" value="EB1 dimerisation domain-like"/>
    <property type="match status" value="1"/>
</dbReference>
<keyword evidence="8" id="KW-0131">Cell cycle</keyword>
<feature type="region of interest" description="Disordered" evidence="9">
    <location>
        <begin position="135"/>
        <end position="172"/>
    </location>
</feature>
<dbReference type="GO" id="GO:0097730">
    <property type="term" value="C:non-motile cilium"/>
    <property type="evidence" value="ECO:0007669"/>
    <property type="project" value="EnsemblMetazoa"/>
</dbReference>